<dbReference type="Proteomes" id="UP000034581">
    <property type="component" value="Unassembled WGS sequence"/>
</dbReference>
<sequence>MSKIQKNPSQIIKNLIFQALTQIGLKDKLKLSLSDIETSHSKDFIYGDYTSNIAMSLYRMLAFALDSHVSGGKKSGVIWVPIPGKNWRSPIELAEEIKNKILSEDMIDRIEVVKPGFINFYLNKNYLLSELDRIVKEEKEYGKLKLWQGQKIVVEYTDPNPFKEFHIGHLYSNTVGESLTRLFESMGAEVKRADYFGDVGMHVAKSLWGLRQKMSRENTQLATLKVKTLKERIKYLGQAYAKGATAYEEDNKAKNEIKNINYLVYISAQNYMREKYNWEPQVNYKKYVQYKESELKEISEFYQIGREWSLSYFEEIYQRLGTKFDFYYPESISGEYGFKVVKEFAKVFQKSEGAIIFDGEKYGLHKRVFINSLGLPTYEAKELGLSIKKYEDYQYDKSVIVTGNEINEYFKVLLKVLGEIKADLAKKTTHIGHGMVRLPEGKMSSRTGKIKTGEWLIEEGKLKALELINSDEFTDTDKEKLGEIVGIGAVKYALLKHGVGHDIEFDFKTSVSLEGNSGPYLQYTYARTRSVLRKVKDYKSKVLINKLELNDQEISILRTIYKFSEVVTDSAESYSPNLICNFLFDLAQKYNSFYNDYPIIKSDKDIKQFRLLLTVAVSQIIKNGLYLLGIKVPERM</sequence>
<dbReference type="PANTHER" id="PTHR11956">
    <property type="entry name" value="ARGINYL-TRNA SYNTHETASE"/>
    <property type="match status" value="1"/>
</dbReference>
<evidence type="ECO:0000256" key="6">
    <source>
        <dbReference type="ARBA" id="ARBA00022917"/>
    </source>
</evidence>
<dbReference type="GO" id="GO:0005524">
    <property type="term" value="F:ATP binding"/>
    <property type="evidence" value="ECO:0007669"/>
    <property type="project" value="UniProtKB-KW"/>
</dbReference>
<evidence type="ECO:0000259" key="12">
    <source>
        <dbReference type="SMART" id="SM01016"/>
    </source>
</evidence>
<dbReference type="SUPFAM" id="SSF55190">
    <property type="entry name" value="Arginyl-tRNA synthetase (ArgRS), N-terminal 'additional' domain"/>
    <property type="match status" value="1"/>
</dbReference>
<dbReference type="Gene3D" id="1.10.730.10">
    <property type="entry name" value="Isoleucyl-tRNA Synthetase, Domain 1"/>
    <property type="match status" value="1"/>
</dbReference>
<dbReference type="SUPFAM" id="SSF47323">
    <property type="entry name" value="Anticodon-binding domain of a subclass of class I aminoacyl-tRNA synthetases"/>
    <property type="match status" value="1"/>
</dbReference>
<dbReference type="PATRIC" id="fig|1618350.3.peg.824"/>
<comment type="catalytic activity">
    <reaction evidence="8">
        <text>tRNA(Arg) + L-arginine + ATP = L-arginyl-tRNA(Arg) + AMP + diphosphate</text>
        <dbReference type="Rhea" id="RHEA:20301"/>
        <dbReference type="Rhea" id="RHEA-COMP:9658"/>
        <dbReference type="Rhea" id="RHEA-COMP:9673"/>
        <dbReference type="ChEBI" id="CHEBI:30616"/>
        <dbReference type="ChEBI" id="CHEBI:32682"/>
        <dbReference type="ChEBI" id="CHEBI:33019"/>
        <dbReference type="ChEBI" id="CHEBI:78442"/>
        <dbReference type="ChEBI" id="CHEBI:78513"/>
        <dbReference type="ChEBI" id="CHEBI:456215"/>
        <dbReference type="EC" id="6.1.1.19"/>
    </reaction>
</comment>
<dbReference type="SMART" id="SM00836">
    <property type="entry name" value="DALR_1"/>
    <property type="match status" value="1"/>
</dbReference>
<dbReference type="GO" id="GO:0004814">
    <property type="term" value="F:arginine-tRNA ligase activity"/>
    <property type="evidence" value="ECO:0007669"/>
    <property type="project" value="UniProtKB-UniRule"/>
</dbReference>
<organism evidence="13 14">
    <name type="scientific">candidate division CPR3 bacterium GW2011_GWF2_35_18</name>
    <dbReference type="NCBI Taxonomy" id="1618350"/>
    <lineage>
        <taxon>Bacteria</taxon>
        <taxon>Bacteria division CPR3</taxon>
    </lineage>
</organism>
<feature type="domain" description="Arginyl tRNA synthetase N-terminal" evidence="12">
    <location>
        <begin position="10"/>
        <end position="122"/>
    </location>
</feature>
<keyword evidence="3 10" id="KW-0436">Ligase</keyword>
<evidence type="ECO:0000259" key="11">
    <source>
        <dbReference type="SMART" id="SM00836"/>
    </source>
</evidence>
<gene>
    <name evidence="13" type="ORF">UR67_C0006G0015</name>
</gene>
<dbReference type="InterPro" id="IPR008909">
    <property type="entry name" value="DALR_anticod-bd"/>
</dbReference>
<dbReference type="EC" id="6.1.1.19" evidence="2 9"/>
<name>A0A0G0BJ28_UNCC3</name>
<protein>
    <recommendedName>
        <fullName evidence="2 9">Arginine--tRNA ligase</fullName>
        <ecNumber evidence="2 9">6.1.1.19</ecNumber>
    </recommendedName>
</protein>
<comment type="similarity">
    <text evidence="1 10">Belongs to the class-I aminoacyl-tRNA synthetase family.</text>
</comment>
<dbReference type="Pfam" id="PF05746">
    <property type="entry name" value="DALR_1"/>
    <property type="match status" value="1"/>
</dbReference>
<reference evidence="13 14" key="1">
    <citation type="journal article" date="2015" name="Nature">
        <title>rRNA introns, odd ribosomes, and small enigmatic genomes across a large radiation of phyla.</title>
        <authorList>
            <person name="Brown C.T."/>
            <person name="Hug L.A."/>
            <person name="Thomas B.C."/>
            <person name="Sharon I."/>
            <person name="Castelle C.J."/>
            <person name="Singh A."/>
            <person name="Wilkins M.J."/>
            <person name="Williams K.H."/>
            <person name="Banfield J.F."/>
        </authorList>
    </citation>
    <scope>NUCLEOTIDE SEQUENCE [LARGE SCALE GENOMIC DNA]</scope>
</reference>
<dbReference type="AlphaFoldDB" id="A0A0G0BJ28"/>
<dbReference type="SUPFAM" id="SSF52374">
    <property type="entry name" value="Nucleotidylyl transferase"/>
    <property type="match status" value="1"/>
</dbReference>
<keyword evidence="5 10" id="KW-0067">ATP-binding</keyword>
<dbReference type="GO" id="GO:0005737">
    <property type="term" value="C:cytoplasm"/>
    <property type="evidence" value="ECO:0007669"/>
    <property type="project" value="UniProtKB-UniRule"/>
</dbReference>
<evidence type="ECO:0000256" key="2">
    <source>
        <dbReference type="ARBA" id="ARBA00012837"/>
    </source>
</evidence>
<dbReference type="InterPro" id="IPR009080">
    <property type="entry name" value="tRNAsynth_Ia_anticodon-bd"/>
</dbReference>
<evidence type="ECO:0000313" key="14">
    <source>
        <dbReference type="Proteomes" id="UP000034581"/>
    </source>
</evidence>
<dbReference type="NCBIfam" id="TIGR00456">
    <property type="entry name" value="argS"/>
    <property type="match status" value="1"/>
</dbReference>
<keyword evidence="7 10" id="KW-0030">Aminoacyl-tRNA synthetase</keyword>
<accession>A0A0G0BJ28</accession>
<dbReference type="CDD" id="cd07956">
    <property type="entry name" value="Anticodon_Ia_Arg"/>
    <property type="match status" value="1"/>
</dbReference>
<dbReference type="SMART" id="SM01016">
    <property type="entry name" value="Arg_tRNA_synt_N"/>
    <property type="match status" value="1"/>
</dbReference>
<dbReference type="Gene3D" id="3.40.50.620">
    <property type="entry name" value="HUPs"/>
    <property type="match status" value="1"/>
</dbReference>
<keyword evidence="4 10" id="KW-0547">Nucleotide-binding</keyword>
<evidence type="ECO:0000256" key="7">
    <source>
        <dbReference type="ARBA" id="ARBA00023146"/>
    </source>
</evidence>
<dbReference type="Pfam" id="PF00750">
    <property type="entry name" value="tRNA-synt_1d"/>
    <property type="match status" value="1"/>
</dbReference>
<dbReference type="InterPro" id="IPR001278">
    <property type="entry name" value="Arg-tRNA-ligase"/>
</dbReference>
<dbReference type="EMBL" id="LBQB01000006">
    <property type="protein sequence ID" value="KKP69448.1"/>
    <property type="molecule type" value="Genomic_DNA"/>
</dbReference>
<dbReference type="Pfam" id="PF03485">
    <property type="entry name" value="Arg_tRNA_synt_N"/>
    <property type="match status" value="1"/>
</dbReference>
<proteinExistence type="inferred from homology"/>
<feature type="domain" description="DALR anticodon binding" evidence="11">
    <location>
        <begin position="521"/>
        <end position="636"/>
    </location>
</feature>
<dbReference type="GO" id="GO:0006420">
    <property type="term" value="P:arginyl-tRNA aminoacylation"/>
    <property type="evidence" value="ECO:0007669"/>
    <property type="project" value="UniProtKB-UniRule"/>
</dbReference>
<evidence type="ECO:0000256" key="8">
    <source>
        <dbReference type="ARBA" id="ARBA00049339"/>
    </source>
</evidence>
<evidence type="ECO:0000256" key="10">
    <source>
        <dbReference type="RuleBase" id="RU363038"/>
    </source>
</evidence>
<comment type="caution">
    <text evidence="13">The sequence shown here is derived from an EMBL/GenBank/DDBJ whole genome shotgun (WGS) entry which is preliminary data.</text>
</comment>
<evidence type="ECO:0000256" key="5">
    <source>
        <dbReference type="ARBA" id="ARBA00022840"/>
    </source>
</evidence>
<dbReference type="PRINTS" id="PR01038">
    <property type="entry name" value="TRNASYNTHARG"/>
</dbReference>
<evidence type="ECO:0000256" key="1">
    <source>
        <dbReference type="ARBA" id="ARBA00005594"/>
    </source>
</evidence>
<dbReference type="InterPro" id="IPR035684">
    <property type="entry name" value="ArgRS_core"/>
</dbReference>
<dbReference type="Gene3D" id="3.30.1360.70">
    <property type="entry name" value="Arginyl tRNA synthetase N-terminal domain"/>
    <property type="match status" value="1"/>
</dbReference>
<dbReference type="PANTHER" id="PTHR11956:SF5">
    <property type="entry name" value="ARGININE--TRNA LIGASE, CYTOPLASMIC"/>
    <property type="match status" value="1"/>
</dbReference>
<dbReference type="InterPro" id="IPR036695">
    <property type="entry name" value="Arg-tRNA-synth_N_sf"/>
</dbReference>
<evidence type="ECO:0000256" key="3">
    <source>
        <dbReference type="ARBA" id="ARBA00022598"/>
    </source>
</evidence>
<evidence type="ECO:0000313" key="13">
    <source>
        <dbReference type="EMBL" id="KKP69448.1"/>
    </source>
</evidence>
<dbReference type="InterPro" id="IPR005148">
    <property type="entry name" value="Arg-tRNA-synth_N"/>
</dbReference>
<keyword evidence="6 10" id="KW-0648">Protein biosynthesis</keyword>
<dbReference type="STRING" id="1618350.UR67_C0006G0015"/>
<evidence type="ECO:0000256" key="4">
    <source>
        <dbReference type="ARBA" id="ARBA00022741"/>
    </source>
</evidence>
<dbReference type="FunFam" id="1.10.730.10:FF:000006">
    <property type="entry name" value="Arginyl-tRNA synthetase 2, mitochondrial"/>
    <property type="match status" value="1"/>
</dbReference>
<evidence type="ECO:0000256" key="9">
    <source>
        <dbReference type="NCBIfam" id="TIGR00456"/>
    </source>
</evidence>
<dbReference type="InterPro" id="IPR014729">
    <property type="entry name" value="Rossmann-like_a/b/a_fold"/>
</dbReference>